<feature type="region of interest" description="Disordered" evidence="1">
    <location>
        <begin position="125"/>
        <end position="171"/>
    </location>
</feature>
<dbReference type="VEuPathDB" id="FungiDB:Z518_11378"/>
<dbReference type="Proteomes" id="UP000053617">
    <property type="component" value="Unassembled WGS sequence"/>
</dbReference>
<dbReference type="STRING" id="1442369.A0A0D2I823"/>
<keyword evidence="3" id="KW-1185">Reference proteome</keyword>
<proteinExistence type="predicted"/>
<gene>
    <name evidence="2" type="ORF">Z518_11378</name>
</gene>
<dbReference type="GeneID" id="25299449"/>
<evidence type="ECO:0000256" key="1">
    <source>
        <dbReference type="SAM" id="MobiDB-lite"/>
    </source>
</evidence>
<feature type="compositionally biased region" description="Acidic residues" evidence="1">
    <location>
        <begin position="271"/>
        <end position="292"/>
    </location>
</feature>
<dbReference type="RefSeq" id="XP_013266527.1">
    <property type="nucleotide sequence ID" value="XM_013411073.1"/>
</dbReference>
<feature type="region of interest" description="Disordered" evidence="1">
    <location>
        <begin position="271"/>
        <end position="296"/>
    </location>
</feature>
<protein>
    <submittedName>
        <fullName evidence="2">Uncharacterized protein</fullName>
    </submittedName>
</protein>
<dbReference type="EMBL" id="KN847487">
    <property type="protein sequence ID" value="KIW99390.1"/>
    <property type="molecule type" value="Genomic_DNA"/>
</dbReference>
<evidence type="ECO:0000313" key="3">
    <source>
        <dbReference type="Proteomes" id="UP000053617"/>
    </source>
</evidence>
<evidence type="ECO:0000313" key="2">
    <source>
        <dbReference type="EMBL" id="KIW99390.1"/>
    </source>
</evidence>
<feature type="compositionally biased region" description="Basic residues" evidence="1">
    <location>
        <begin position="143"/>
        <end position="159"/>
    </location>
</feature>
<reference evidence="2 3" key="1">
    <citation type="submission" date="2015-01" db="EMBL/GenBank/DDBJ databases">
        <title>The Genome Sequence of Rhinocladiella mackenzie CBS 650.93.</title>
        <authorList>
            <consortium name="The Broad Institute Genomics Platform"/>
            <person name="Cuomo C."/>
            <person name="de Hoog S."/>
            <person name="Gorbushina A."/>
            <person name="Stielow B."/>
            <person name="Teixiera M."/>
            <person name="Abouelleil A."/>
            <person name="Chapman S.B."/>
            <person name="Priest M."/>
            <person name="Young S.K."/>
            <person name="Wortman J."/>
            <person name="Nusbaum C."/>
            <person name="Birren B."/>
        </authorList>
    </citation>
    <scope>NUCLEOTIDE SEQUENCE [LARGE SCALE GENOMIC DNA]</scope>
    <source>
        <strain evidence="2 3">CBS 650.93</strain>
    </source>
</reference>
<dbReference type="AlphaFoldDB" id="A0A0D2I823"/>
<accession>A0A0D2I823</accession>
<organism evidence="2 3">
    <name type="scientific">Rhinocladiella mackenziei CBS 650.93</name>
    <dbReference type="NCBI Taxonomy" id="1442369"/>
    <lineage>
        <taxon>Eukaryota</taxon>
        <taxon>Fungi</taxon>
        <taxon>Dikarya</taxon>
        <taxon>Ascomycota</taxon>
        <taxon>Pezizomycotina</taxon>
        <taxon>Eurotiomycetes</taxon>
        <taxon>Chaetothyriomycetidae</taxon>
        <taxon>Chaetothyriales</taxon>
        <taxon>Herpotrichiellaceae</taxon>
        <taxon>Rhinocladiella</taxon>
    </lineage>
</organism>
<dbReference type="HOGENOM" id="CLU_042685_0_0_1"/>
<name>A0A0D2I823_9EURO</name>
<dbReference type="OrthoDB" id="3903267at2759"/>
<sequence>MPSSQRPAKRMLVRWSDDLDKGVLLAVQYASAEAGIKLPWARVAELMGPRFTEGAIVQHLTKLRGIMAKNGIPVPPPLKRGMVTKEPSKIYASANNKHSFDQVPPMHPGTPEVKTREFTSIYDKSNASVPAENEDEAKDKAKVKAKAKGKGKGRCKTRRNMSDDDDDEEDDLVPELYDTDDWEYGHKKKRIRRVRAKNIKTGPDAMLFTPTGQIVKVEDTRSAVSTKVDDSAGPATRTRGVKHDYSITEAGASDEEAEIKEEMVDNVDNVDDVADRDDADDAGGELSSEEQETVACNETGRDDTVAAHDATRVPIIRDALYGQMQMDDHFCTGNEDLALRNQVLFGANPITVFSPMNFGSSSFMAPHGMVNGQFQGNAGNMFDGSQVGGQFGTGMVDVSQYLGEGSLFTGMPMVNPVQQGYSASRITPNMYPPSTTSSYPGTRNNSVATRMTASSLTSPSDNEAIQSGMVGAVAARQAQPEDVLCDHDMSAGVPSEEIVWGGGHYVDGI</sequence>